<proteinExistence type="predicted"/>
<evidence type="ECO:0000313" key="2">
    <source>
        <dbReference type="EMBL" id="AGF96495.1"/>
    </source>
</evidence>
<dbReference type="EMBL" id="CP004144">
    <property type="protein sequence ID" value="AGF96495.1"/>
    <property type="molecule type" value="Genomic_DNA"/>
</dbReference>
<feature type="region of interest" description="Disordered" evidence="1">
    <location>
        <begin position="14"/>
        <end position="37"/>
    </location>
</feature>
<gene>
    <name evidence="2" type="ORF">MmTuc01_1103</name>
</gene>
<reference evidence="2 3" key="1">
    <citation type="journal article" date="2013" name="Genome Announc.">
        <title>Complete Genome of a Methanosarcina mazei Strain Isolated from Sediment Samples from an Amazonian Flooded Area.</title>
        <authorList>
            <person name="Assis das Gracas D."/>
            <person name="Thiago Juca Ramos R."/>
            <person name="Vieira Araujo A.C."/>
            <person name="Zahlouth R."/>
            <person name="Ribeiro Carneiro A."/>
            <person name="Souza Lopes T."/>
            <person name="Azevedo Barauna R."/>
            <person name="Azevedo V."/>
            <person name="Cruz Schneider M.P."/>
            <person name="Pellizari V.H."/>
            <person name="Silva A."/>
        </authorList>
    </citation>
    <scope>NUCLEOTIDE SEQUENCE [LARGE SCALE GENOMIC DNA]</scope>
    <source>
        <strain evidence="2 3">Tuc01</strain>
    </source>
</reference>
<sequence length="37" mass="4318">MPNSYFFYLPGRDLRDEAYPNQGPERLAVQDTRSGQK</sequence>
<protein>
    <submittedName>
        <fullName evidence="2">Uncharacterized protein</fullName>
    </submittedName>
</protein>
<dbReference type="KEGG" id="mmaz:MmTuc01_1103"/>
<evidence type="ECO:0000313" key="3">
    <source>
        <dbReference type="Proteomes" id="UP000011718"/>
    </source>
</evidence>
<evidence type="ECO:0000256" key="1">
    <source>
        <dbReference type="SAM" id="MobiDB-lite"/>
    </source>
</evidence>
<dbReference type="HOGENOM" id="CLU_3338448_0_0_2"/>
<dbReference type="AlphaFoldDB" id="M1Q2L8"/>
<name>M1Q2L8_METMZ</name>
<dbReference type="BioCyc" id="MMAZ1236903:G139K-1052-MONOMER"/>
<organism evidence="2 3">
    <name type="scientific">Methanosarcina mazei Tuc01</name>
    <dbReference type="NCBI Taxonomy" id="1236903"/>
    <lineage>
        <taxon>Archaea</taxon>
        <taxon>Methanobacteriati</taxon>
        <taxon>Methanobacteriota</taxon>
        <taxon>Stenosarchaea group</taxon>
        <taxon>Methanomicrobia</taxon>
        <taxon>Methanosarcinales</taxon>
        <taxon>Methanosarcinaceae</taxon>
        <taxon>Methanosarcina</taxon>
    </lineage>
</organism>
<dbReference type="Proteomes" id="UP000011718">
    <property type="component" value="Chromosome"/>
</dbReference>
<accession>M1Q2L8</accession>